<accession>A0ABD1VZA0</accession>
<comment type="caution">
    <text evidence="1">The sequence shown here is derived from an EMBL/GenBank/DDBJ whole genome shotgun (WGS) entry which is preliminary data.</text>
</comment>
<dbReference type="AlphaFoldDB" id="A0ABD1VZA0"/>
<name>A0ABD1VZA0_9LAMI</name>
<keyword evidence="2" id="KW-1185">Reference proteome</keyword>
<gene>
    <name evidence="1" type="ORF">Adt_03720</name>
</gene>
<sequence length="121" mass="13663">MLAKADEYLAERANEQQLLKDTYLEEILIDDLDAGLKIVMSCSIVKPRRQIHGLGDGLLQDIDTSSNVRYMEKVAGRRTCCSKAKYAFLNIPVFNVDEDEDDNRIITLPHLSLVARGQPQL</sequence>
<protein>
    <submittedName>
        <fullName evidence="1">Uncharacterized protein</fullName>
    </submittedName>
</protein>
<dbReference type="EMBL" id="JBFOLK010000001">
    <property type="protein sequence ID" value="KAL2542742.1"/>
    <property type="molecule type" value="Genomic_DNA"/>
</dbReference>
<reference evidence="2" key="1">
    <citation type="submission" date="2024-07" db="EMBL/GenBank/DDBJ databases">
        <title>Two chromosome-level genome assemblies of Korean endemic species Abeliophyllum distichum and Forsythia ovata (Oleaceae).</title>
        <authorList>
            <person name="Jang H."/>
        </authorList>
    </citation>
    <scope>NUCLEOTIDE SEQUENCE [LARGE SCALE GENOMIC DNA]</scope>
</reference>
<evidence type="ECO:0000313" key="1">
    <source>
        <dbReference type="EMBL" id="KAL2542742.1"/>
    </source>
</evidence>
<dbReference type="Proteomes" id="UP001604336">
    <property type="component" value="Unassembled WGS sequence"/>
</dbReference>
<evidence type="ECO:0000313" key="2">
    <source>
        <dbReference type="Proteomes" id="UP001604336"/>
    </source>
</evidence>
<organism evidence="1 2">
    <name type="scientific">Abeliophyllum distichum</name>
    <dbReference type="NCBI Taxonomy" id="126358"/>
    <lineage>
        <taxon>Eukaryota</taxon>
        <taxon>Viridiplantae</taxon>
        <taxon>Streptophyta</taxon>
        <taxon>Embryophyta</taxon>
        <taxon>Tracheophyta</taxon>
        <taxon>Spermatophyta</taxon>
        <taxon>Magnoliopsida</taxon>
        <taxon>eudicotyledons</taxon>
        <taxon>Gunneridae</taxon>
        <taxon>Pentapetalae</taxon>
        <taxon>asterids</taxon>
        <taxon>lamiids</taxon>
        <taxon>Lamiales</taxon>
        <taxon>Oleaceae</taxon>
        <taxon>Forsythieae</taxon>
        <taxon>Abeliophyllum</taxon>
    </lineage>
</organism>
<proteinExistence type="predicted"/>